<evidence type="ECO:0000256" key="7">
    <source>
        <dbReference type="ARBA" id="ARBA00047899"/>
    </source>
</evidence>
<organism evidence="9 10">
    <name type="scientific">Paralvinella palmiformis</name>
    <dbReference type="NCBI Taxonomy" id="53620"/>
    <lineage>
        <taxon>Eukaryota</taxon>
        <taxon>Metazoa</taxon>
        <taxon>Spiralia</taxon>
        <taxon>Lophotrochozoa</taxon>
        <taxon>Annelida</taxon>
        <taxon>Polychaeta</taxon>
        <taxon>Sedentaria</taxon>
        <taxon>Canalipalpata</taxon>
        <taxon>Terebellida</taxon>
        <taxon>Terebelliformia</taxon>
        <taxon>Alvinellidae</taxon>
        <taxon>Paralvinella</taxon>
    </lineage>
</organism>
<comment type="catalytic activity">
    <reaction evidence="8">
        <text>L-seryl-[protein] + ATP = O-phospho-L-seryl-[protein] + ADP + H(+)</text>
        <dbReference type="Rhea" id="RHEA:17989"/>
        <dbReference type="Rhea" id="RHEA-COMP:9863"/>
        <dbReference type="Rhea" id="RHEA-COMP:11604"/>
        <dbReference type="ChEBI" id="CHEBI:15378"/>
        <dbReference type="ChEBI" id="CHEBI:29999"/>
        <dbReference type="ChEBI" id="CHEBI:30616"/>
        <dbReference type="ChEBI" id="CHEBI:83421"/>
        <dbReference type="ChEBI" id="CHEBI:456216"/>
        <dbReference type="EC" id="2.7.11.1"/>
    </reaction>
</comment>
<keyword evidence="10" id="KW-1185">Reference proteome</keyword>
<keyword evidence="2" id="KW-0723">Serine/threonine-protein kinase</keyword>
<evidence type="ECO:0000256" key="6">
    <source>
        <dbReference type="ARBA" id="ARBA00022840"/>
    </source>
</evidence>
<evidence type="ECO:0000256" key="2">
    <source>
        <dbReference type="ARBA" id="ARBA00022527"/>
    </source>
</evidence>
<dbReference type="PANTHER" id="PTHR45998">
    <property type="entry name" value="SERINE/THREONINE-PROTEIN KINASE 16"/>
    <property type="match status" value="1"/>
</dbReference>
<evidence type="ECO:0000256" key="5">
    <source>
        <dbReference type="ARBA" id="ARBA00022777"/>
    </source>
</evidence>
<keyword evidence="3" id="KW-0808">Transferase</keyword>
<gene>
    <name evidence="9" type="ORF">LSH36_823g01001</name>
</gene>
<protein>
    <recommendedName>
        <fullName evidence="1">non-specific serine/threonine protein kinase</fullName>
        <ecNumber evidence="1">2.7.11.1</ecNumber>
    </recommendedName>
</protein>
<dbReference type="GO" id="GO:0005524">
    <property type="term" value="F:ATP binding"/>
    <property type="evidence" value="ECO:0007669"/>
    <property type="project" value="UniProtKB-KW"/>
</dbReference>
<evidence type="ECO:0000256" key="8">
    <source>
        <dbReference type="ARBA" id="ARBA00048679"/>
    </source>
</evidence>
<dbReference type="EC" id="2.7.11.1" evidence="1"/>
<dbReference type="InterPro" id="IPR011009">
    <property type="entry name" value="Kinase-like_dom_sf"/>
</dbReference>
<dbReference type="GO" id="GO:0005794">
    <property type="term" value="C:Golgi apparatus"/>
    <property type="evidence" value="ECO:0007669"/>
    <property type="project" value="TreeGrafter"/>
</dbReference>
<keyword evidence="4" id="KW-0547">Nucleotide-binding</keyword>
<dbReference type="InterPro" id="IPR052239">
    <property type="entry name" value="Ser/Thr-specific_kinases"/>
</dbReference>
<keyword evidence="5" id="KW-0418">Kinase</keyword>
<dbReference type="PANTHER" id="PTHR45998:SF2">
    <property type="entry name" value="SERINE_THREONINE-PROTEIN KINASE 16"/>
    <property type="match status" value="1"/>
</dbReference>
<dbReference type="SUPFAM" id="SSF56112">
    <property type="entry name" value="Protein kinase-like (PK-like)"/>
    <property type="match status" value="1"/>
</dbReference>
<evidence type="ECO:0000313" key="10">
    <source>
        <dbReference type="Proteomes" id="UP001208570"/>
    </source>
</evidence>
<name>A0AAD9MUP4_9ANNE</name>
<dbReference type="AlphaFoldDB" id="A0AAD9MUP4"/>
<keyword evidence="6" id="KW-0067">ATP-binding</keyword>
<evidence type="ECO:0000256" key="1">
    <source>
        <dbReference type="ARBA" id="ARBA00012513"/>
    </source>
</evidence>
<evidence type="ECO:0000256" key="3">
    <source>
        <dbReference type="ARBA" id="ARBA00022679"/>
    </source>
</evidence>
<comment type="caution">
    <text evidence="9">The sequence shown here is derived from an EMBL/GenBank/DDBJ whole genome shotgun (WGS) entry which is preliminary data.</text>
</comment>
<dbReference type="Proteomes" id="UP001208570">
    <property type="component" value="Unassembled WGS sequence"/>
</dbReference>
<reference evidence="9" key="1">
    <citation type="journal article" date="2023" name="Mol. Biol. Evol.">
        <title>Third-Generation Sequencing Reveals the Adaptive Role of the Epigenome in Three Deep-Sea Polychaetes.</title>
        <authorList>
            <person name="Perez M."/>
            <person name="Aroh O."/>
            <person name="Sun Y."/>
            <person name="Lan Y."/>
            <person name="Juniper S.K."/>
            <person name="Young C.R."/>
            <person name="Angers B."/>
            <person name="Qian P.Y."/>
        </authorList>
    </citation>
    <scope>NUCLEOTIDE SEQUENCE</scope>
    <source>
        <strain evidence="9">P08H-3</strain>
    </source>
</reference>
<dbReference type="GO" id="GO:0004674">
    <property type="term" value="F:protein serine/threonine kinase activity"/>
    <property type="evidence" value="ECO:0007669"/>
    <property type="project" value="UniProtKB-KW"/>
</dbReference>
<dbReference type="Gene3D" id="1.10.510.10">
    <property type="entry name" value="Transferase(Phosphotransferase) domain 1"/>
    <property type="match status" value="1"/>
</dbReference>
<accession>A0AAD9MUP4</accession>
<proteinExistence type="predicted"/>
<sequence length="125" mass="14407">MDFGSMGPAMIEVKNLSDALKIQDFAAERCSMPYRAPELFNIESQCVITEKTDIWVKRKGALLSLNHSITHFGFETHQCNTGKRYSRELTELMLMMLKVKSTERPDTEQILRQIIIIENKADNRV</sequence>
<evidence type="ECO:0000313" key="9">
    <source>
        <dbReference type="EMBL" id="KAK2143664.1"/>
    </source>
</evidence>
<dbReference type="EMBL" id="JAODUP010000823">
    <property type="protein sequence ID" value="KAK2143664.1"/>
    <property type="molecule type" value="Genomic_DNA"/>
</dbReference>
<comment type="catalytic activity">
    <reaction evidence="7">
        <text>L-threonyl-[protein] + ATP = O-phospho-L-threonyl-[protein] + ADP + H(+)</text>
        <dbReference type="Rhea" id="RHEA:46608"/>
        <dbReference type="Rhea" id="RHEA-COMP:11060"/>
        <dbReference type="Rhea" id="RHEA-COMP:11605"/>
        <dbReference type="ChEBI" id="CHEBI:15378"/>
        <dbReference type="ChEBI" id="CHEBI:30013"/>
        <dbReference type="ChEBI" id="CHEBI:30616"/>
        <dbReference type="ChEBI" id="CHEBI:61977"/>
        <dbReference type="ChEBI" id="CHEBI:456216"/>
        <dbReference type="EC" id="2.7.11.1"/>
    </reaction>
</comment>
<evidence type="ECO:0000256" key="4">
    <source>
        <dbReference type="ARBA" id="ARBA00022741"/>
    </source>
</evidence>